<sequence length="384" mass="41453">MNTIIKATDASDFLALVPHLVGFGPRDSIVLVVFRGNRTCGALRLDLPGPSTTSAVRRRIATTMIGMICRIEGADAIVPVVYTDDTFSSGPSMPHRADIRAILARARDSGFRVRDALCVAADAWGSYLDDACPARGHPLERITASPTLGALRDATPQRTLIDVDTESRLPAADSGSRSRTTRKYLALAALRHSPELGPAVFFDHDFSGDIVGFADALLDLGNAPVIPRDAALLAFLAQAPAVRDEILLTWAWGPEFGETVGDMNARHQAGEDISSLPGALALGGFDMPRPDITRLRAAIGVLRYTAPRLPKAARPPLLTMLAWVHWALGSGTIAARWVAHARALDPEYSLAELLDCMLQSGRLPDWAWEVPERTTEEVTIDGER</sequence>
<evidence type="ECO:0000313" key="2">
    <source>
        <dbReference type="Proteomes" id="UP000270299"/>
    </source>
</evidence>
<dbReference type="Pfam" id="PF13830">
    <property type="entry name" value="DUF4192"/>
    <property type="match status" value="2"/>
</dbReference>
<comment type="caution">
    <text evidence="1">The sequence shown here is derived from an EMBL/GenBank/DDBJ whole genome shotgun (WGS) entry which is preliminary data.</text>
</comment>
<accession>A0A3L7A103</accession>
<evidence type="ECO:0000313" key="1">
    <source>
        <dbReference type="EMBL" id="RLP73754.1"/>
    </source>
</evidence>
<dbReference type="EMBL" id="RCUV01000001">
    <property type="protein sequence ID" value="RLP73754.1"/>
    <property type="molecule type" value="Genomic_DNA"/>
</dbReference>
<name>A0A3L7A103_9MICO</name>
<dbReference type="InterPro" id="IPR025447">
    <property type="entry name" value="DUF4192"/>
</dbReference>
<dbReference type="AlphaFoldDB" id="A0A3L7A103"/>
<organism evidence="1 2">
    <name type="scientific">Mycetocola manganoxydans</name>
    <dbReference type="NCBI Taxonomy" id="699879"/>
    <lineage>
        <taxon>Bacteria</taxon>
        <taxon>Bacillati</taxon>
        <taxon>Actinomycetota</taxon>
        <taxon>Actinomycetes</taxon>
        <taxon>Micrococcales</taxon>
        <taxon>Microbacteriaceae</taxon>
        <taxon>Mycetocola</taxon>
    </lineage>
</organism>
<dbReference type="Proteomes" id="UP000270299">
    <property type="component" value="Unassembled WGS sequence"/>
</dbReference>
<dbReference type="RefSeq" id="WP_121671303.1">
    <property type="nucleotide sequence ID" value="NZ_BMXM01000002.1"/>
</dbReference>
<protein>
    <submittedName>
        <fullName evidence="1">DUF4192 family protein</fullName>
    </submittedName>
</protein>
<gene>
    <name evidence="1" type="ORF">D9V29_00165</name>
</gene>
<proteinExistence type="predicted"/>
<dbReference type="OrthoDB" id="4954868at2"/>
<reference evidence="1 2" key="1">
    <citation type="submission" date="2018-10" db="EMBL/GenBank/DDBJ databases">
        <authorList>
            <person name="Li J."/>
        </authorList>
    </citation>
    <scope>NUCLEOTIDE SEQUENCE [LARGE SCALE GENOMIC DNA]</scope>
    <source>
        <strain evidence="1 2">CCTCC AB209002</strain>
    </source>
</reference>
<keyword evidence="2" id="KW-1185">Reference proteome</keyword>